<sequence>EAIKWPELNSHGGGIGDAHALPTNSTGRAGFGAENDSDLNLARAPSPGGTYAQSITASSVGGGQDPYAVPPLPHLNPNQPYRDDPGAHGQPGFYDPYRGPIPNTFGEGLVDPGVEAIPMTQMARTRSPGPQIAYDVHGRASPSPQAGYGFGGIGERSASPALGGMRSPAPHAAPYGYGQ</sequence>
<accession>A0A0C9YJK5</accession>
<feature type="non-terminal residue" evidence="2">
    <location>
        <position position="1"/>
    </location>
</feature>
<dbReference type="OrthoDB" id="2576541at2759"/>
<dbReference type="EMBL" id="KN833844">
    <property type="protein sequence ID" value="KIK16876.1"/>
    <property type="molecule type" value="Genomic_DNA"/>
</dbReference>
<feature type="region of interest" description="Disordered" evidence="1">
    <location>
        <begin position="131"/>
        <end position="179"/>
    </location>
</feature>
<reference evidence="2 3" key="1">
    <citation type="submission" date="2014-04" db="EMBL/GenBank/DDBJ databases">
        <authorList>
            <consortium name="DOE Joint Genome Institute"/>
            <person name="Kuo A."/>
            <person name="Kohler A."/>
            <person name="Costa M.D."/>
            <person name="Nagy L.G."/>
            <person name="Floudas D."/>
            <person name="Copeland A."/>
            <person name="Barry K.W."/>
            <person name="Cichocki N."/>
            <person name="Veneault-Fourrey C."/>
            <person name="LaButti K."/>
            <person name="Lindquist E.A."/>
            <person name="Lipzen A."/>
            <person name="Lundell T."/>
            <person name="Morin E."/>
            <person name="Murat C."/>
            <person name="Sun H."/>
            <person name="Tunlid A."/>
            <person name="Henrissat B."/>
            <person name="Grigoriev I.V."/>
            <person name="Hibbett D.S."/>
            <person name="Martin F."/>
            <person name="Nordberg H.P."/>
            <person name="Cantor M.N."/>
            <person name="Hua S.X."/>
        </authorList>
    </citation>
    <scope>NUCLEOTIDE SEQUENCE [LARGE SCALE GENOMIC DNA]</scope>
    <source>
        <strain evidence="2 3">441</strain>
    </source>
</reference>
<dbReference type="STRING" id="765257.A0A0C9YJK5"/>
<evidence type="ECO:0000313" key="2">
    <source>
        <dbReference type="EMBL" id="KIK16876.1"/>
    </source>
</evidence>
<proteinExistence type="predicted"/>
<evidence type="ECO:0000313" key="3">
    <source>
        <dbReference type="Proteomes" id="UP000054018"/>
    </source>
</evidence>
<dbReference type="Proteomes" id="UP000054018">
    <property type="component" value="Unassembled WGS sequence"/>
</dbReference>
<keyword evidence="3" id="KW-1185">Reference proteome</keyword>
<dbReference type="HOGENOM" id="CLU_1315830_0_0_1"/>
<feature type="region of interest" description="Disordered" evidence="1">
    <location>
        <begin position="1"/>
        <end position="108"/>
    </location>
</feature>
<name>A0A0C9YJK5_9AGAM</name>
<dbReference type="AlphaFoldDB" id="A0A0C9YJK5"/>
<gene>
    <name evidence="2" type="ORF">PISMIDRAFT_112490</name>
</gene>
<organism evidence="2 3">
    <name type="scientific">Pisolithus microcarpus 441</name>
    <dbReference type="NCBI Taxonomy" id="765257"/>
    <lineage>
        <taxon>Eukaryota</taxon>
        <taxon>Fungi</taxon>
        <taxon>Dikarya</taxon>
        <taxon>Basidiomycota</taxon>
        <taxon>Agaricomycotina</taxon>
        <taxon>Agaricomycetes</taxon>
        <taxon>Agaricomycetidae</taxon>
        <taxon>Boletales</taxon>
        <taxon>Sclerodermatineae</taxon>
        <taxon>Pisolithaceae</taxon>
        <taxon>Pisolithus</taxon>
    </lineage>
</organism>
<evidence type="ECO:0000256" key="1">
    <source>
        <dbReference type="SAM" id="MobiDB-lite"/>
    </source>
</evidence>
<reference evidence="3" key="2">
    <citation type="submission" date="2015-01" db="EMBL/GenBank/DDBJ databases">
        <title>Evolutionary Origins and Diversification of the Mycorrhizal Mutualists.</title>
        <authorList>
            <consortium name="DOE Joint Genome Institute"/>
            <consortium name="Mycorrhizal Genomics Consortium"/>
            <person name="Kohler A."/>
            <person name="Kuo A."/>
            <person name="Nagy L.G."/>
            <person name="Floudas D."/>
            <person name="Copeland A."/>
            <person name="Barry K.W."/>
            <person name="Cichocki N."/>
            <person name="Veneault-Fourrey C."/>
            <person name="LaButti K."/>
            <person name="Lindquist E.A."/>
            <person name="Lipzen A."/>
            <person name="Lundell T."/>
            <person name="Morin E."/>
            <person name="Murat C."/>
            <person name="Riley R."/>
            <person name="Ohm R."/>
            <person name="Sun H."/>
            <person name="Tunlid A."/>
            <person name="Henrissat B."/>
            <person name="Grigoriev I.V."/>
            <person name="Hibbett D.S."/>
            <person name="Martin F."/>
        </authorList>
    </citation>
    <scope>NUCLEOTIDE SEQUENCE [LARGE SCALE GENOMIC DNA]</scope>
    <source>
        <strain evidence="3">441</strain>
    </source>
</reference>
<protein>
    <submittedName>
        <fullName evidence="2">Uncharacterized protein</fullName>
    </submittedName>
</protein>